<feature type="transmembrane region" description="Helical" evidence="1">
    <location>
        <begin position="27"/>
        <end position="49"/>
    </location>
</feature>
<evidence type="ECO:0000313" key="2">
    <source>
        <dbReference type="EMBL" id="RAK22380.1"/>
    </source>
</evidence>
<dbReference type="InterPro" id="IPR024490">
    <property type="entry name" value="DUF2759"/>
</dbReference>
<name>A0A327YNA7_9BACL</name>
<dbReference type="Proteomes" id="UP000248555">
    <property type="component" value="Unassembled WGS sequence"/>
</dbReference>
<evidence type="ECO:0000313" key="3">
    <source>
        <dbReference type="Proteomes" id="UP000248555"/>
    </source>
</evidence>
<dbReference type="Pfam" id="PF10958">
    <property type="entry name" value="DUF2759"/>
    <property type="match status" value="1"/>
</dbReference>
<keyword evidence="1" id="KW-1133">Transmembrane helix</keyword>
<keyword evidence="3" id="KW-1185">Reference proteome</keyword>
<proteinExistence type="predicted"/>
<dbReference type="AlphaFoldDB" id="A0A327YNA7"/>
<organism evidence="2 3">
    <name type="scientific">Paranoxybacillus vitaminiphilus</name>
    <dbReference type="NCBI Taxonomy" id="581036"/>
    <lineage>
        <taxon>Bacteria</taxon>
        <taxon>Bacillati</taxon>
        <taxon>Bacillota</taxon>
        <taxon>Bacilli</taxon>
        <taxon>Bacillales</taxon>
        <taxon>Anoxybacillaceae</taxon>
        <taxon>Paranoxybacillus</taxon>
    </lineage>
</organism>
<comment type="caution">
    <text evidence="2">The sequence shown here is derived from an EMBL/GenBank/DDBJ whole genome shotgun (WGS) entry which is preliminary data.</text>
</comment>
<protein>
    <submittedName>
        <fullName evidence="2">Uncharacterized protein DUF2759</fullName>
    </submittedName>
</protein>
<dbReference type="OrthoDB" id="2355718at2"/>
<accession>A0A327YNA7</accession>
<gene>
    <name evidence="2" type="ORF">B0I26_102374</name>
</gene>
<keyword evidence="1" id="KW-0472">Membrane</keyword>
<evidence type="ECO:0000256" key="1">
    <source>
        <dbReference type="SAM" id="Phobius"/>
    </source>
</evidence>
<dbReference type="EMBL" id="QLMH01000002">
    <property type="protein sequence ID" value="RAK22380.1"/>
    <property type="molecule type" value="Genomic_DNA"/>
</dbReference>
<dbReference type="RefSeq" id="WP_111644220.1">
    <property type="nucleotide sequence ID" value="NZ_QLMH01000002.1"/>
</dbReference>
<sequence length="57" mass="6226">MGLVIIFSLVTLLALFGVIRSLREKNILGLLFGLGTAAVFGWFTIMTVLHHGYPVAH</sequence>
<keyword evidence="1" id="KW-0812">Transmembrane</keyword>
<reference evidence="2 3" key="1">
    <citation type="submission" date="2018-06" db="EMBL/GenBank/DDBJ databases">
        <title>Genomic Encyclopedia of Type Strains, Phase III (KMG-III): the genomes of soil and plant-associated and newly described type strains.</title>
        <authorList>
            <person name="Whitman W."/>
        </authorList>
    </citation>
    <scope>NUCLEOTIDE SEQUENCE [LARGE SCALE GENOMIC DNA]</scope>
    <source>
        <strain evidence="2 3">CGMCC 1.8979</strain>
    </source>
</reference>